<dbReference type="OrthoDB" id="8678477at2"/>
<comment type="caution">
    <text evidence="3">The sequence shown here is derived from an EMBL/GenBank/DDBJ whole genome shotgun (WGS) entry which is preliminary data.</text>
</comment>
<dbReference type="EMBL" id="PGTX01000005">
    <property type="protein sequence ID" value="PJI76901.1"/>
    <property type="molecule type" value="Genomic_DNA"/>
</dbReference>
<name>A0A2M8VJ17_9BURK</name>
<feature type="chain" id="PRO_5014734532" evidence="2">
    <location>
        <begin position="26"/>
        <end position="325"/>
    </location>
</feature>
<feature type="signal peptide" evidence="2">
    <location>
        <begin position="1"/>
        <end position="25"/>
    </location>
</feature>
<protein>
    <submittedName>
        <fullName evidence="3">Tripartite-type tricarboxylate transporter receptor subunit TctC</fullName>
    </submittedName>
</protein>
<dbReference type="Pfam" id="PF03401">
    <property type="entry name" value="TctC"/>
    <property type="match status" value="1"/>
</dbReference>
<sequence>MNYLPIAQRFLVIASLALGISVAQAQTFPDRPISLIVPNPPGGLVDTSARLLSEPLSRVIGQPVIVDNKPGASGNTAYQYVAKAKPDGYTLLISYSGYHVGNPALMDKLPWDPIKDFSPIALLTVSTNVIAVHPSVPVNNLKEFIAYAKANPGKLNYASQGNGSVSHIGTEIFKQSTGIDMVHVPYKGSGPAVQDVLAGQVQVFITTPPSVMQHVQSGKLKGLAVTGKIRHPGMPNVPTTAEAGLPGFQLESWVALYAPAGTPAPVVAKLTESVKKSLALPEVKERSDAAGVELRYLTPTAMDALLKKELPYWNKAIKSANITLD</sequence>
<organism evidence="3 4">
    <name type="scientific">Polynucleobacter brandtiae</name>
    <dbReference type="NCBI Taxonomy" id="1938816"/>
    <lineage>
        <taxon>Bacteria</taxon>
        <taxon>Pseudomonadati</taxon>
        <taxon>Pseudomonadota</taxon>
        <taxon>Betaproteobacteria</taxon>
        <taxon>Burkholderiales</taxon>
        <taxon>Burkholderiaceae</taxon>
        <taxon>Polynucleobacter</taxon>
    </lineage>
</organism>
<reference evidence="3 4" key="1">
    <citation type="submission" date="2017-11" db="EMBL/GenBank/DDBJ databases">
        <title>Genomic Encyclopedia of Type Strains, Phase III (KMG-III): the genomes of soil and plant-associated and newly described type strains.</title>
        <authorList>
            <person name="Whitman W."/>
        </authorList>
    </citation>
    <scope>NUCLEOTIDE SEQUENCE [LARGE SCALE GENOMIC DNA]</scope>
    <source>
        <strain evidence="3 4">UB-Domo-W1</strain>
    </source>
</reference>
<dbReference type="CDD" id="cd07012">
    <property type="entry name" value="PBP2_Bug_TTT"/>
    <property type="match status" value="1"/>
</dbReference>
<keyword evidence="3" id="KW-0675">Receptor</keyword>
<gene>
    <name evidence="3" type="ORF">B0G85_1819</name>
</gene>
<proteinExistence type="inferred from homology"/>
<comment type="similarity">
    <text evidence="1">Belongs to the UPF0065 (bug) family.</text>
</comment>
<dbReference type="PIRSF" id="PIRSF017082">
    <property type="entry name" value="YflP"/>
    <property type="match status" value="1"/>
</dbReference>
<dbReference type="InterPro" id="IPR005064">
    <property type="entry name" value="BUG"/>
</dbReference>
<evidence type="ECO:0000256" key="1">
    <source>
        <dbReference type="ARBA" id="ARBA00006987"/>
    </source>
</evidence>
<dbReference type="PANTHER" id="PTHR42928">
    <property type="entry name" value="TRICARBOXYLATE-BINDING PROTEIN"/>
    <property type="match status" value="1"/>
</dbReference>
<dbReference type="SUPFAM" id="SSF53850">
    <property type="entry name" value="Periplasmic binding protein-like II"/>
    <property type="match status" value="1"/>
</dbReference>
<evidence type="ECO:0000313" key="3">
    <source>
        <dbReference type="EMBL" id="PJI76901.1"/>
    </source>
</evidence>
<dbReference type="Gene3D" id="3.40.190.10">
    <property type="entry name" value="Periplasmic binding protein-like II"/>
    <property type="match status" value="1"/>
</dbReference>
<dbReference type="AlphaFoldDB" id="A0A2M8VJ17"/>
<keyword evidence="4" id="KW-1185">Reference proteome</keyword>
<keyword evidence="2" id="KW-0732">Signal</keyword>
<accession>A0A2M8VJ17</accession>
<evidence type="ECO:0000313" key="4">
    <source>
        <dbReference type="Proteomes" id="UP000229366"/>
    </source>
</evidence>
<dbReference type="InterPro" id="IPR042100">
    <property type="entry name" value="Bug_dom1"/>
</dbReference>
<dbReference type="Gene3D" id="3.40.190.150">
    <property type="entry name" value="Bordetella uptake gene, domain 1"/>
    <property type="match status" value="1"/>
</dbReference>
<dbReference type="Proteomes" id="UP000229366">
    <property type="component" value="Unassembled WGS sequence"/>
</dbReference>
<dbReference type="PANTHER" id="PTHR42928:SF5">
    <property type="entry name" value="BLR1237 PROTEIN"/>
    <property type="match status" value="1"/>
</dbReference>
<evidence type="ECO:0000256" key="2">
    <source>
        <dbReference type="SAM" id="SignalP"/>
    </source>
</evidence>
<dbReference type="RefSeq" id="WP_100380121.1">
    <property type="nucleotide sequence ID" value="NZ_CBCSBW010000006.1"/>
</dbReference>